<dbReference type="Gene3D" id="1.20.1260.10">
    <property type="match status" value="1"/>
</dbReference>
<evidence type="ECO:0000313" key="3">
    <source>
        <dbReference type="EMBL" id="MFK2856618.1"/>
    </source>
</evidence>
<dbReference type="EMBL" id="JADIKI010000023">
    <property type="protein sequence ID" value="MFK2856618.1"/>
    <property type="molecule type" value="Genomic_DNA"/>
</dbReference>
<protein>
    <submittedName>
        <fullName evidence="3">DUF4142 domain-containing protein</fullName>
    </submittedName>
</protein>
<evidence type="ECO:0000259" key="2">
    <source>
        <dbReference type="Pfam" id="PF13628"/>
    </source>
</evidence>
<evidence type="ECO:0000256" key="1">
    <source>
        <dbReference type="SAM" id="SignalP"/>
    </source>
</evidence>
<dbReference type="Proteomes" id="UP001620409">
    <property type="component" value="Unassembled WGS sequence"/>
</dbReference>
<evidence type="ECO:0000313" key="4">
    <source>
        <dbReference type="Proteomes" id="UP001620409"/>
    </source>
</evidence>
<dbReference type="RefSeq" id="WP_380015696.1">
    <property type="nucleotide sequence ID" value="NZ_JADIKI010000023.1"/>
</dbReference>
<comment type="caution">
    <text evidence="3">The sequence shown here is derived from an EMBL/GenBank/DDBJ whole genome shotgun (WGS) entry which is preliminary data.</text>
</comment>
<organism evidence="3 4">
    <name type="scientific">Dyella humi</name>
    <dbReference type="NCBI Taxonomy" id="1770547"/>
    <lineage>
        <taxon>Bacteria</taxon>
        <taxon>Pseudomonadati</taxon>
        <taxon>Pseudomonadota</taxon>
        <taxon>Gammaproteobacteria</taxon>
        <taxon>Lysobacterales</taxon>
        <taxon>Rhodanobacteraceae</taxon>
        <taxon>Dyella</taxon>
    </lineage>
</organism>
<dbReference type="Pfam" id="PF13628">
    <property type="entry name" value="DUF4142"/>
    <property type="match status" value="1"/>
</dbReference>
<keyword evidence="4" id="KW-1185">Reference proteome</keyword>
<accession>A0ABW8IPB4</accession>
<dbReference type="PANTHER" id="PTHR38593">
    <property type="entry name" value="BLR2558 PROTEIN"/>
    <property type="match status" value="1"/>
</dbReference>
<gene>
    <name evidence="3" type="ORF">ISP18_18565</name>
</gene>
<feature type="domain" description="DUF4142" evidence="2">
    <location>
        <begin position="39"/>
        <end position="166"/>
    </location>
</feature>
<dbReference type="InterPro" id="IPR025419">
    <property type="entry name" value="DUF4142"/>
</dbReference>
<reference evidence="3 4" key="1">
    <citation type="submission" date="2020-10" db="EMBL/GenBank/DDBJ databases">
        <title>Phylogeny of dyella-like bacteria.</title>
        <authorList>
            <person name="Fu J."/>
        </authorList>
    </citation>
    <scope>NUCLEOTIDE SEQUENCE [LARGE SCALE GENOMIC DNA]</scope>
    <source>
        <strain evidence="3 4">DHG40</strain>
    </source>
</reference>
<dbReference type="InterPro" id="IPR012347">
    <property type="entry name" value="Ferritin-like"/>
</dbReference>
<proteinExistence type="predicted"/>
<keyword evidence="1" id="KW-0732">Signal</keyword>
<name>A0ABW8IPB4_9GAMM</name>
<dbReference type="PANTHER" id="PTHR38593:SF1">
    <property type="entry name" value="BLR2558 PROTEIN"/>
    <property type="match status" value="1"/>
</dbReference>
<feature type="chain" id="PRO_5046481358" evidence="1">
    <location>
        <begin position="29"/>
        <end position="208"/>
    </location>
</feature>
<sequence>MRVASYSRLVPVSLVLMWLTLAAGLAQAADTNSQPLNADEQAFLARAMSDNASQIAMAKMALAKSANPRVIELANTIIQERSDLDTRLAQLASNNKPEQPTTNAAMDHLQSLNGGAFDRTFASSVVRSHCRLISAYEAMKMTSSNPLLSDVAHQAIPALRGNLTVALSVLRSSGLNSARPQEALASADARASKASVFWEPISLVAAPW</sequence>
<feature type="signal peptide" evidence="1">
    <location>
        <begin position="1"/>
        <end position="28"/>
    </location>
</feature>